<evidence type="ECO:0000259" key="4">
    <source>
        <dbReference type="Pfam" id="PF05658"/>
    </source>
</evidence>
<dbReference type="Gene3D" id="2.60.40.4050">
    <property type="match status" value="1"/>
</dbReference>
<comment type="subcellular location">
    <subcellularLocation>
        <location evidence="1">Membrane</location>
    </subcellularLocation>
</comment>
<evidence type="ECO:0000259" key="5">
    <source>
        <dbReference type="Pfam" id="PF05662"/>
    </source>
</evidence>
<reference evidence="6 7" key="1">
    <citation type="submission" date="2020-02" db="EMBL/GenBank/DDBJ databases">
        <authorList>
            <person name="Subbiah M."/>
            <person name="Call D."/>
        </authorList>
    </citation>
    <scope>NUCLEOTIDE SEQUENCE [LARGE SCALE GENOMIC DNA]</scope>
    <source>
        <strain evidence="6 7">8375wB1</strain>
    </source>
</reference>
<feature type="non-terminal residue" evidence="6">
    <location>
        <position position="1"/>
    </location>
</feature>
<evidence type="ECO:0000313" key="6">
    <source>
        <dbReference type="EMBL" id="NEN74433.1"/>
    </source>
</evidence>
<gene>
    <name evidence="6" type="ORF">G3W53_31460</name>
</gene>
<evidence type="ECO:0000256" key="2">
    <source>
        <dbReference type="ARBA" id="ARBA00022448"/>
    </source>
</evidence>
<feature type="domain" description="Trimeric autotransporter adhesin YadA-like head" evidence="4">
    <location>
        <begin position="1"/>
        <end position="21"/>
    </location>
</feature>
<dbReference type="InterPro" id="IPR008640">
    <property type="entry name" value="Adhesin_Head_dom"/>
</dbReference>
<dbReference type="Gene3D" id="6.10.250.2040">
    <property type="match status" value="1"/>
</dbReference>
<feature type="domain" description="Trimeric autotransporter adhesin YadA-like stalk" evidence="5">
    <location>
        <begin position="92"/>
        <end position="125"/>
    </location>
</feature>
<dbReference type="GO" id="GO:0015031">
    <property type="term" value="P:protein transport"/>
    <property type="evidence" value="ECO:0007669"/>
    <property type="project" value="UniProtKB-KW"/>
</dbReference>
<dbReference type="Gene3D" id="1.20.5.2280">
    <property type="match status" value="1"/>
</dbReference>
<dbReference type="AlphaFoldDB" id="A0A8T6QKE8"/>
<evidence type="ECO:0000256" key="3">
    <source>
        <dbReference type="ARBA" id="ARBA00022927"/>
    </source>
</evidence>
<dbReference type="InterPro" id="IPR045584">
    <property type="entry name" value="Pilin-like"/>
</dbReference>
<dbReference type="InterPro" id="IPR008635">
    <property type="entry name" value="Coiled_stalk_dom"/>
</dbReference>
<comment type="caution">
    <text evidence="6">The sequence shown here is derived from an EMBL/GenBank/DDBJ whole genome shotgun (WGS) entry which is preliminary data.</text>
</comment>
<dbReference type="EMBL" id="JAAGYP010000799">
    <property type="protein sequence ID" value="NEN74433.1"/>
    <property type="molecule type" value="Genomic_DNA"/>
</dbReference>
<dbReference type="GO" id="GO:0019867">
    <property type="term" value="C:outer membrane"/>
    <property type="evidence" value="ECO:0007669"/>
    <property type="project" value="InterPro"/>
</dbReference>
<evidence type="ECO:0000256" key="1">
    <source>
        <dbReference type="ARBA" id="ARBA00004370"/>
    </source>
</evidence>
<dbReference type="Pfam" id="PF05662">
    <property type="entry name" value="YadA_stalk"/>
    <property type="match status" value="2"/>
</dbReference>
<feature type="domain" description="Trimeric autotransporter adhesin YadA-like stalk" evidence="5">
    <location>
        <begin position="39"/>
        <end position="63"/>
    </location>
</feature>
<sequence>VAIGSGSIAAADNSVALGTGSVAEEENTISVGSSTNQRRITNVAAGVNATDAVNVSQLKSSEAGGVRYDTKADGSIDYSNITLGGGNGSTTRISNVSAGVNNNDAVNYAQLKQSVQETKQYTDQRMVEMDNKLSKTESKLSGGIASAMAMTGLPQAYT</sequence>
<name>A0A8T6QKE8_ECOLX</name>
<accession>A0A8T6QKE8</accession>
<dbReference type="InterPro" id="IPR011049">
    <property type="entry name" value="Serralysin-like_metalloprot_C"/>
</dbReference>
<keyword evidence="2" id="KW-0813">Transport</keyword>
<keyword evidence="3" id="KW-0653">Protein transport</keyword>
<organism evidence="6 7">
    <name type="scientific">Escherichia coli</name>
    <dbReference type="NCBI Taxonomy" id="562"/>
    <lineage>
        <taxon>Bacteria</taxon>
        <taxon>Pseudomonadati</taxon>
        <taxon>Pseudomonadota</taxon>
        <taxon>Gammaproteobacteria</taxon>
        <taxon>Enterobacterales</taxon>
        <taxon>Enterobacteriaceae</taxon>
        <taxon>Escherichia</taxon>
    </lineage>
</organism>
<dbReference type="Proteomes" id="UP000471360">
    <property type="component" value="Unassembled WGS sequence"/>
</dbReference>
<protein>
    <submittedName>
        <fullName evidence="6">Adhesin</fullName>
    </submittedName>
</protein>
<dbReference type="SUPFAM" id="SSF101967">
    <property type="entry name" value="Adhesin YadA, collagen-binding domain"/>
    <property type="match status" value="2"/>
</dbReference>
<feature type="non-terminal residue" evidence="6">
    <location>
        <position position="158"/>
    </location>
</feature>
<dbReference type="Pfam" id="PF05658">
    <property type="entry name" value="YadA_head"/>
    <property type="match status" value="1"/>
</dbReference>
<dbReference type="SUPFAM" id="SSF54523">
    <property type="entry name" value="Pili subunits"/>
    <property type="match status" value="1"/>
</dbReference>
<proteinExistence type="predicted"/>
<evidence type="ECO:0000313" key="7">
    <source>
        <dbReference type="Proteomes" id="UP000471360"/>
    </source>
</evidence>